<accession>A0A2I0TQR6</accession>
<evidence type="ECO:0000313" key="3">
    <source>
        <dbReference type="Proteomes" id="UP000233556"/>
    </source>
</evidence>
<keyword evidence="3" id="KW-1185">Reference proteome</keyword>
<dbReference type="EMBL" id="KZ507845">
    <property type="protein sequence ID" value="PKU36132.1"/>
    <property type="molecule type" value="Genomic_DNA"/>
</dbReference>
<name>A0A2I0TQR6_LIMLA</name>
<dbReference type="GO" id="GO:0003964">
    <property type="term" value="F:RNA-directed DNA polymerase activity"/>
    <property type="evidence" value="ECO:0007669"/>
    <property type="project" value="UniProtKB-KW"/>
</dbReference>
<protein>
    <submittedName>
        <fullName evidence="2">Rna-directed dna polymerase from mobile element jockey-like</fullName>
    </submittedName>
</protein>
<evidence type="ECO:0000313" key="2">
    <source>
        <dbReference type="EMBL" id="PKU36132.1"/>
    </source>
</evidence>
<gene>
    <name evidence="2" type="ORF">llap_13565</name>
</gene>
<reference evidence="3" key="1">
    <citation type="submission" date="2017-11" db="EMBL/GenBank/DDBJ databases">
        <authorList>
            <person name="Lima N.C."/>
            <person name="Parody-Merino A.M."/>
            <person name="Battley P.F."/>
            <person name="Fidler A.E."/>
            <person name="Prosdocimi F."/>
        </authorList>
    </citation>
    <scope>NUCLEOTIDE SEQUENCE [LARGE SCALE GENOMIC DNA]</scope>
</reference>
<keyword evidence="2" id="KW-0808">Transferase</keyword>
<evidence type="ECO:0000256" key="1">
    <source>
        <dbReference type="SAM" id="MobiDB-lite"/>
    </source>
</evidence>
<keyword evidence="2" id="KW-0695">RNA-directed DNA polymerase</keyword>
<feature type="region of interest" description="Disordered" evidence="1">
    <location>
        <begin position="147"/>
        <end position="183"/>
    </location>
</feature>
<dbReference type="AlphaFoldDB" id="A0A2I0TQR6"/>
<sequence>MTWWVWRRTERDKGSGKQVDILLRGWAGSGPVRKHRCLLSEAAPACVPQGSVLRLFLFNIFINDLDQGIECALSKFAGDTQLGERVDLLEGRKVLQRDLDRLDRWNEASGMRFNKAKCRVLHLGHTNPMQNYRPGAEWLELPGGKGPGGVGQLSVEQEPAVCPGGQEGQQHPGLCQEQCGQQD</sequence>
<proteinExistence type="predicted"/>
<dbReference type="PANTHER" id="PTHR33332">
    <property type="entry name" value="REVERSE TRANSCRIPTASE DOMAIN-CONTAINING PROTEIN"/>
    <property type="match status" value="1"/>
</dbReference>
<organism evidence="2 3">
    <name type="scientific">Limosa lapponica baueri</name>
    <dbReference type="NCBI Taxonomy" id="1758121"/>
    <lineage>
        <taxon>Eukaryota</taxon>
        <taxon>Metazoa</taxon>
        <taxon>Chordata</taxon>
        <taxon>Craniata</taxon>
        <taxon>Vertebrata</taxon>
        <taxon>Euteleostomi</taxon>
        <taxon>Archelosauria</taxon>
        <taxon>Archosauria</taxon>
        <taxon>Dinosauria</taxon>
        <taxon>Saurischia</taxon>
        <taxon>Theropoda</taxon>
        <taxon>Coelurosauria</taxon>
        <taxon>Aves</taxon>
        <taxon>Neognathae</taxon>
        <taxon>Neoaves</taxon>
        <taxon>Charadriiformes</taxon>
        <taxon>Scolopacidae</taxon>
        <taxon>Limosa</taxon>
    </lineage>
</organism>
<dbReference type="Proteomes" id="UP000233556">
    <property type="component" value="Unassembled WGS sequence"/>
</dbReference>
<keyword evidence="2" id="KW-0548">Nucleotidyltransferase</keyword>
<reference evidence="3" key="2">
    <citation type="submission" date="2017-12" db="EMBL/GenBank/DDBJ databases">
        <title>Genome sequence of the Bar-tailed Godwit (Limosa lapponica baueri).</title>
        <authorList>
            <person name="Lima N.C.B."/>
            <person name="Parody-Merino A.M."/>
            <person name="Battley P.F."/>
            <person name="Fidler A.E."/>
            <person name="Prosdocimi F."/>
        </authorList>
    </citation>
    <scope>NUCLEOTIDE SEQUENCE [LARGE SCALE GENOMIC DNA]</scope>
</reference>